<evidence type="ECO:0000259" key="8">
    <source>
        <dbReference type="Pfam" id="PF23914"/>
    </source>
</evidence>
<evidence type="ECO:0000256" key="3">
    <source>
        <dbReference type="ARBA" id="ARBA00022748"/>
    </source>
</evidence>
<proteinExistence type="predicted"/>
<evidence type="ECO:0000313" key="9">
    <source>
        <dbReference type="EMBL" id="MBV2127819.1"/>
    </source>
</evidence>
<sequence>MMLWPLLLAALMMLALTIIVISWPRKASAVNNQTPLQLFEERLQLLALARDSGELAEQDFASAAAELKQQFNQQQQDAISYRQPERQFGWHLGLIIFVIVAVAAIYRFNGHYSELADWQQARAELASYGERALLGEGEPLSEHETRLFALALRTKLAEEGDDAIAWMLLGRIWMSQGLMEDAVEAFEKSLKLSPNRIPLLLNFAQALIVVGGDENLARAGRAVARILLTEPGNLDAMSLMALIAHEKGDTAEAIKAWSLLAEQLESTDPRYPLVLGKLSELGVDNTDSIGRQIRVRLTVAPELSAENPQASLFLFARAVDGPKLPLAVQRIPLPSGEVELLLNENMAMQPDWNLNQAEQVVVVARMSQAGTVEQMPGDLQVESEILTFNDAKISVTLTLEP</sequence>
<keyword evidence="4 5" id="KW-0802">TPR repeat</keyword>
<evidence type="ECO:0000259" key="7">
    <source>
        <dbReference type="Pfam" id="PF23892"/>
    </source>
</evidence>
<gene>
    <name evidence="9" type="primary">ccmI</name>
    <name evidence="9" type="ORF">KQY15_01745</name>
</gene>
<dbReference type="Proteomes" id="UP000704611">
    <property type="component" value="Unassembled WGS sequence"/>
</dbReference>
<dbReference type="InterPro" id="IPR017560">
    <property type="entry name" value="Cyt_c_biogenesis_CcmI"/>
</dbReference>
<dbReference type="InterPro" id="IPR056413">
    <property type="entry name" value="TPR_CcmH_CycH"/>
</dbReference>
<keyword evidence="6" id="KW-1133">Transmembrane helix</keyword>
<dbReference type="Pfam" id="PF23892">
    <property type="entry name" value="Ig_CycH"/>
    <property type="match status" value="1"/>
</dbReference>
<organism evidence="9 10">
    <name type="scientific">Arsukibacterium indicum</name>
    <dbReference type="NCBI Taxonomy" id="2848612"/>
    <lineage>
        <taxon>Bacteria</taxon>
        <taxon>Pseudomonadati</taxon>
        <taxon>Pseudomonadota</taxon>
        <taxon>Gammaproteobacteria</taxon>
        <taxon>Chromatiales</taxon>
        <taxon>Chromatiaceae</taxon>
        <taxon>Arsukibacterium</taxon>
    </lineage>
</organism>
<feature type="domain" description="Cytochrome c-type biogenesis protein H TPR" evidence="8">
    <location>
        <begin position="115"/>
        <end position="271"/>
    </location>
</feature>
<keyword evidence="10" id="KW-1185">Reference proteome</keyword>
<evidence type="ECO:0000256" key="1">
    <source>
        <dbReference type="ARBA" id="ARBA00004196"/>
    </source>
</evidence>
<dbReference type="RefSeq" id="WP_217666667.1">
    <property type="nucleotide sequence ID" value="NZ_JAHRID010000001.1"/>
</dbReference>
<evidence type="ECO:0000256" key="5">
    <source>
        <dbReference type="PROSITE-ProRule" id="PRU00339"/>
    </source>
</evidence>
<accession>A0ABS6MHG6</accession>
<evidence type="ECO:0000256" key="2">
    <source>
        <dbReference type="ARBA" id="ARBA00022737"/>
    </source>
</evidence>
<evidence type="ECO:0000256" key="6">
    <source>
        <dbReference type="SAM" id="Phobius"/>
    </source>
</evidence>
<reference evidence="9 10" key="1">
    <citation type="submission" date="2021-06" db="EMBL/GenBank/DDBJ databases">
        <title>Rheinheimera indica sp. nov., isolated from deep-sea sediment.</title>
        <authorList>
            <person name="Wang Z."/>
            <person name="Zhang X.-Y."/>
        </authorList>
    </citation>
    <scope>NUCLEOTIDE SEQUENCE [LARGE SCALE GENOMIC DNA]</scope>
    <source>
        <strain evidence="9 10">SM2107</strain>
    </source>
</reference>
<keyword evidence="2" id="KW-0677">Repeat</keyword>
<keyword evidence="3" id="KW-0201">Cytochrome c-type biogenesis</keyword>
<feature type="domain" description="Cytochrome c-type biogenesis protein H Ig-like" evidence="7">
    <location>
        <begin position="293"/>
        <end position="397"/>
    </location>
</feature>
<feature type="transmembrane region" description="Helical" evidence="6">
    <location>
        <begin position="88"/>
        <end position="106"/>
    </location>
</feature>
<comment type="subcellular location">
    <subcellularLocation>
        <location evidence="1">Cell envelope</location>
    </subcellularLocation>
</comment>
<feature type="repeat" description="TPR" evidence="5">
    <location>
        <begin position="163"/>
        <end position="196"/>
    </location>
</feature>
<evidence type="ECO:0000313" key="10">
    <source>
        <dbReference type="Proteomes" id="UP000704611"/>
    </source>
</evidence>
<dbReference type="EMBL" id="JAHRID010000001">
    <property type="protein sequence ID" value="MBV2127819.1"/>
    <property type="molecule type" value="Genomic_DNA"/>
</dbReference>
<dbReference type="Pfam" id="PF23914">
    <property type="entry name" value="TPR_CcmH_CycH"/>
    <property type="match status" value="1"/>
</dbReference>
<dbReference type="InterPro" id="IPR051263">
    <property type="entry name" value="C-type_cytochrome_biogenesis"/>
</dbReference>
<name>A0ABS6MHG6_9GAMM</name>
<keyword evidence="6" id="KW-0812">Transmembrane</keyword>
<dbReference type="PANTHER" id="PTHR47870">
    <property type="entry name" value="CYTOCHROME C-TYPE BIOGENESIS PROTEIN CCMH"/>
    <property type="match status" value="1"/>
</dbReference>
<dbReference type="PROSITE" id="PS50293">
    <property type="entry name" value="TPR_REGION"/>
    <property type="match status" value="1"/>
</dbReference>
<dbReference type="InterPro" id="IPR056412">
    <property type="entry name" value="Ig_CycH"/>
</dbReference>
<comment type="caution">
    <text evidence="9">The sequence shown here is derived from an EMBL/GenBank/DDBJ whole genome shotgun (WGS) entry which is preliminary data.</text>
</comment>
<dbReference type="PANTHER" id="PTHR47870:SF1">
    <property type="entry name" value="CYTOCHROME C-TYPE BIOGENESIS PROTEIN CCMH"/>
    <property type="match status" value="1"/>
</dbReference>
<dbReference type="PROSITE" id="PS50005">
    <property type="entry name" value="TPR"/>
    <property type="match status" value="1"/>
</dbReference>
<keyword evidence="6" id="KW-0472">Membrane</keyword>
<dbReference type="SMART" id="SM00028">
    <property type="entry name" value="TPR"/>
    <property type="match status" value="2"/>
</dbReference>
<protein>
    <submittedName>
        <fullName evidence="9">C-type cytochrome biogenesis protein CcmI</fullName>
    </submittedName>
</protein>
<dbReference type="InterPro" id="IPR019734">
    <property type="entry name" value="TPR_rpt"/>
</dbReference>
<dbReference type="NCBIfam" id="TIGR03142">
    <property type="entry name" value="cytochro_ccmI"/>
    <property type="match status" value="1"/>
</dbReference>
<evidence type="ECO:0000256" key="4">
    <source>
        <dbReference type="ARBA" id="ARBA00022803"/>
    </source>
</evidence>